<protein>
    <recommendedName>
        <fullName evidence="4">Plasmid replication protein RepL domain-containing protein</fullName>
    </recommendedName>
</protein>
<organism evidence="2 3">
    <name type="scientific">Campylobacter fetus</name>
    <dbReference type="NCBI Taxonomy" id="196"/>
    <lineage>
        <taxon>Bacteria</taxon>
        <taxon>Pseudomonadati</taxon>
        <taxon>Campylobacterota</taxon>
        <taxon>Epsilonproteobacteria</taxon>
        <taxon>Campylobacterales</taxon>
        <taxon>Campylobacteraceae</taxon>
        <taxon>Campylobacter</taxon>
    </lineage>
</organism>
<gene>
    <name evidence="2" type="ORF">GZ989_011400</name>
</gene>
<proteinExistence type="predicted"/>
<dbReference type="AlphaFoldDB" id="A0A974MUP5"/>
<geneLocation type="plasmid" evidence="3">
    <name>pcfviadri1362_p2</name>
</geneLocation>
<feature type="coiled-coil region" evidence="1">
    <location>
        <begin position="265"/>
        <end position="299"/>
    </location>
</feature>
<dbReference type="EMBL" id="CP059434">
    <property type="protein sequence ID" value="QMS59878.1"/>
    <property type="molecule type" value="Genomic_DNA"/>
</dbReference>
<evidence type="ECO:0000313" key="2">
    <source>
        <dbReference type="EMBL" id="QMS59878.1"/>
    </source>
</evidence>
<evidence type="ECO:0000313" key="3">
    <source>
        <dbReference type="Proteomes" id="UP000514628"/>
    </source>
</evidence>
<dbReference type="RefSeq" id="WP_065843575.1">
    <property type="nucleotide sequence ID" value="NZ_CP059434.1"/>
</dbReference>
<keyword evidence="1" id="KW-0175">Coiled coil</keyword>
<accession>A0A974MUP5</accession>
<dbReference type="Proteomes" id="UP000514628">
    <property type="component" value="Plasmid pCFViADRI1362_P2"/>
</dbReference>
<reference evidence="3" key="1">
    <citation type="submission" date="2020-07" db="EMBL/GenBank/DDBJ databases">
        <title>A comparison of fourteen fully characterised mammalian-associated Campylobacter fetus isolates suggests a mechanism by which bovine-adapted biotypes have evolved high genomic plasticity.</title>
        <authorList>
            <person name="Nadin-Davis S.A."/>
            <person name="Chmara J.T."/>
            <person name="Carillo C."/>
            <person name="Amoako K."/>
            <person name="Goji N."/>
            <person name="Duceppe M.-O."/>
            <person name="Devenish J."/>
        </authorList>
    </citation>
    <scope>NUCLEOTIDE SEQUENCE [LARGE SCALE GENOMIC DNA]</scope>
    <source>
        <strain evidence="3">CFViADRI1362</strain>
        <plasmid evidence="3">pcfviadri1362_p2</plasmid>
    </source>
</reference>
<evidence type="ECO:0008006" key="4">
    <source>
        <dbReference type="Google" id="ProtNLM"/>
    </source>
</evidence>
<keyword evidence="2" id="KW-0614">Plasmid</keyword>
<evidence type="ECO:0000256" key="1">
    <source>
        <dbReference type="SAM" id="Coils"/>
    </source>
</evidence>
<name>A0A974MUP5_CAMFE</name>
<sequence>MDNSTIKDLQQLYGDKTHQVIYRKESNNINEITGEVTSSEKVTVAKEKTRAGFIKLFVDNLDYVVKLDNSEKMLFFRILRALNYKNVFMFDKSFRKRIEEGKILSRTAMYRAFKSLVEKEIILKISDFPKKEDINFLLDDDMSYLDDGYVANPDIVGKGNWAELENLKKTIVLNYDFKNYEVTKKVSQEATYKGFDEIANNQNQHEVKQVSQYISSDNKHSETNIIIGERKDGGDIAVEAQVVDEPIKLEANHKSVDNNNASAPLTEREIELAILNAENKKLELQLELKKLNMQEKNQSTKETE</sequence>